<evidence type="ECO:0000313" key="6">
    <source>
        <dbReference type="Proteomes" id="UP000265515"/>
    </source>
</evidence>
<dbReference type="InterPro" id="IPR012677">
    <property type="entry name" value="Nucleotide-bd_a/b_plait_sf"/>
</dbReference>
<dbReference type="PANTHER" id="PTHR48028:SF2">
    <property type="entry name" value="GLYCINE-RICH RNA-BINDING PROTEIN RZ1A"/>
    <property type="match status" value="1"/>
</dbReference>
<organism evidence="5 6">
    <name type="scientific">Chara braunii</name>
    <name type="common">Braun's stonewort</name>
    <dbReference type="NCBI Taxonomy" id="69332"/>
    <lineage>
        <taxon>Eukaryota</taxon>
        <taxon>Viridiplantae</taxon>
        <taxon>Streptophyta</taxon>
        <taxon>Charophyceae</taxon>
        <taxon>Charales</taxon>
        <taxon>Characeae</taxon>
        <taxon>Chara</taxon>
    </lineage>
</organism>
<evidence type="ECO:0000256" key="1">
    <source>
        <dbReference type="ARBA" id="ARBA00022884"/>
    </source>
</evidence>
<dbReference type="SMART" id="SM00360">
    <property type="entry name" value="RRM"/>
    <property type="match status" value="1"/>
</dbReference>
<dbReference type="GO" id="GO:0003723">
    <property type="term" value="F:RNA binding"/>
    <property type="evidence" value="ECO:0007669"/>
    <property type="project" value="UniProtKB-UniRule"/>
</dbReference>
<accession>A0A388KPJ9</accession>
<dbReference type="EMBL" id="BFEA01000156">
    <property type="protein sequence ID" value="GBG71981.1"/>
    <property type="molecule type" value="Genomic_DNA"/>
</dbReference>
<dbReference type="InterPro" id="IPR000504">
    <property type="entry name" value="RRM_dom"/>
</dbReference>
<protein>
    <recommendedName>
        <fullName evidence="4">RRM domain-containing protein</fullName>
    </recommendedName>
</protein>
<keyword evidence="1 2" id="KW-0694">RNA-binding</keyword>
<feature type="compositionally biased region" description="Gly residues" evidence="3">
    <location>
        <begin position="91"/>
        <end position="110"/>
    </location>
</feature>
<comment type="caution">
    <text evidence="5">The sequence shown here is derived from an EMBL/GenBank/DDBJ whole genome shotgun (WGS) entry which is preliminary data.</text>
</comment>
<name>A0A388KPJ9_CHABU</name>
<feature type="region of interest" description="Disordered" evidence="3">
    <location>
        <begin position="83"/>
        <end position="119"/>
    </location>
</feature>
<evidence type="ECO:0000259" key="4">
    <source>
        <dbReference type="PROSITE" id="PS50102"/>
    </source>
</evidence>
<dbReference type="Pfam" id="PF00076">
    <property type="entry name" value="RRM_1"/>
    <property type="match status" value="1"/>
</dbReference>
<dbReference type="SUPFAM" id="SSF54928">
    <property type="entry name" value="RNA-binding domain, RBD"/>
    <property type="match status" value="1"/>
</dbReference>
<evidence type="ECO:0000256" key="2">
    <source>
        <dbReference type="PROSITE-ProRule" id="PRU00176"/>
    </source>
</evidence>
<dbReference type="PROSITE" id="PS50102">
    <property type="entry name" value="RRM"/>
    <property type="match status" value="1"/>
</dbReference>
<reference evidence="5 6" key="1">
    <citation type="journal article" date="2018" name="Cell">
        <title>The Chara Genome: Secondary Complexity and Implications for Plant Terrestrialization.</title>
        <authorList>
            <person name="Nishiyama T."/>
            <person name="Sakayama H."/>
            <person name="Vries J.D."/>
            <person name="Buschmann H."/>
            <person name="Saint-Marcoux D."/>
            <person name="Ullrich K.K."/>
            <person name="Haas F.B."/>
            <person name="Vanderstraeten L."/>
            <person name="Becker D."/>
            <person name="Lang D."/>
            <person name="Vosolsobe S."/>
            <person name="Rombauts S."/>
            <person name="Wilhelmsson P.K.I."/>
            <person name="Janitza P."/>
            <person name="Kern R."/>
            <person name="Heyl A."/>
            <person name="Rumpler F."/>
            <person name="Villalobos L.I.A.C."/>
            <person name="Clay J.M."/>
            <person name="Skokan R."/>
            <person name="Toyoda A."/>
            <person name="Suzuki Y."/>
            <person name="Kagoshima H."/>
            <person name="Schijlen E."/>
            <person name="Tajeshwar N."/>
            <person name="Catarino B."/>
            <person name="Hetherington A.J."/>
            <person name="Saltykova A."/>
            <person name="Bonnot C."/>
            <person name="Breuninger H."/>
            <person name="Symeonidi A."/>
            <person name="Radhakrishnan G.V."/>
            <person name="Van Nieuwerburgh F."/>
            <person name="Deforce D."/>
            <person name="Chang C."/>
            <person name="Karol K.G."/>
            <person name="Hedrich R."/>
            <person name="Ulvskov P."/>
            <person name="Glockner G."/>
            <person name="Delwiche C.F."/>
            <person name="Petrasek J."/>
            <person name="Van de Peer Y."/>
            <person name="Friml J."/>
            <person name="Beilby M."/>
            <person name="Dolan L."/>
            <person name="Kohara Y."/>
            <person name="Sugano S."/>
            <person name="Fujiyama A."/>
            <person name="Delaux P.-M."/>
            <person name="Quint M."/>
            <person name="TheiBen G."/>
            <person name="Hagemann M."/>
            <person name="Harholt J."/>
            <person name="Dunand C."/>
            <person name="Zachgo S."/>
            <person name="Langdale J."/>
            <person name="Maumus F."/>
            <person name="Straeten D.V.D."/>
            <person name="Gould S.B."/>
            <person name="Rensing S.A."/>
        </authorList>
    </citation>
    <scope>NUCLEOTIDE SEQUENCE [LARGE SCALE GENOMIC DNA]</scope>
    <source>
        <strain evidence="5 6">S276</strain>
    </source>
</reference>
<dbReference type="PANTHER" id="PTHR48028">
    <property type="entry name" value="GLYCINE-RICH RNA-BINDING PROTEIN RZ1A"/>
    <property type="match status" value="1"/>
</dbReference>
<dbReference type="STRING" id="69332.A0A388KPJ9"/>
<dbReference type="OrthoDB" id="439808at2759"/>
<sequence length="119" mass="12503">MAAPTTEDQCFVEGLAWATDDRALRIAFRQCGDVVDCKVILDCETGRSRRFGFVAIADEKSINSAICTMNGFRLDNRSITVNQAQARSGRSHGGGGGGGGFGSRGGGRYGGDSDRYGSG</sequence>
<dbReference type="InterPro" id="IPR035979">
    <property type="entry name" value="RBD_domain_sf"/>
</dbReference>
<evidence type="ECO:0000256" key="3">
    <source>
        <dbReference type="SAM" id="MobiDB-lite"/>
    </source>
</evidence>
<dbReference type="OMA" id="NSAICTM"/>
<dbReference type="AlphaFoldDB" id="A0A388KPJ9"/>
<dbReference type="Gramene" id="GBG71981">
    <property type="protein sequence ID" value="GBG71981"/>
    <property type="gene ID" value="CBR_g10919"/>
</dbReference>
<gene>
    <name evidence="5" type="ORF">CBR_g10919</name>
</gene>
<feature type="domain" description="RRM" evidence="4">
    <location>
        <begin position="8"/>
        <end position="86"/>
    </location>
</feature>
<keyword evidence="6" id="KW-1185">Reference proteome</keyword>
<dbReference type="Gene3D" id="3.30.70.330">
    <property type="match status" value="1"/>
</dbReference>
<dbReference type="Proteomes" id="UP000265515">
    <property type="component" value="Unassembled WGS sequence"/>
</dbReference>
<evidence type="ECO:0000313" key="5">
    <source>
        <dbReference type="EMBL" id="GBG71981.1"/>
    </source>
</evidence>
<dbReference type="InterPro" id="IPR051106">
    <property type="entry name" value="RNA-bind/splicing_reg"/>
</dbReference>
<proteinExistence type="predicted"/>